<keyword evidence="5 8" id="KW-0812">Transmembrane</keyword>
<evidence type="ECO:0000256" key="5">
    <source>
        <dbReference type="ARBA" id="ARBA00022692"/>
    </source>
</evidence>
<keyword evidence="6 8" id="KW-1133">Transmembrane helix</keyword>
<protein>
    <submittedName>
        <fullName evidence="9">ABC transporter permease</fullName>
    </submittedName>
</protein>
<dbReference type="RefSeq" id="WP_420241747.1">
    <property type="nucleotide sequence ID" value="NZ_BOPV01000001.1"/>
</dbReference>
<comment type="similarity">
    <text evidence="2">Belongs to the binding-protein-dependent transport system permease family. FecCD subfamily.</text>
</comment>
<evidence type="ECO:0000256" key="8">
    <source>
        <dbReference type="SAM" id="Phobius"/>
    </source>
</evidence>
<dbReference type="Pfam" id="PF01032">
    <property type="entry name" value="FecCD"/>
    <property type="match status" value="1"/>
</dbReference>
<dbReference type="Gene3D" id="1.10.3470.10">
    <property type="entry name" value="ABC transporter involved in vitamin B12 uptake, BtuC"/>
    <property type="match status" value="1"/>
</dbReference>
<feature type="transmembrane region" description="Helical" evidence="8">
    <location>
        <begin position="7"/>
        <end position="32"/>
    </location>
</feature>
<feature type="transmembrane region" description="Helical" evidence="8">
    <location>
        <begin position="111"/>
        <end position="131"/>
    </location>
</feature>
<dbReference type="InterPro" id="IPR000522">
    <property type="entry name" value="ABC_transptr_permease_BtuC"/>
</dbReference>
<feature type="transmembrane region" description="Helical" evidence="8">
    <location>
        <begin position="52"/>
        <end position="74"/>
    </location>
</feature>
<keyword evidence="3" id="KW-0813">Transport</keyword>
<evidence type="ECO:0000256" key="6">
    <source>
        <dbReference type="ARBA" id="ARBA00022989"/>
    </source>
</evidence>
<comment type="subcellular location">
    <subcellularLocation>
        <location evidence="1">Cell membrane</location>
        <topology evidence="1">Multi-pass membrane protein</topology>
    </subcellularLocation>
</comment>
<comment type="caution">
    <text evidence="9">The sequence shown here is derived from an EMBL/GenBank/DDBJ whole genome shotgun (WGS) entry which is preliminary data.</text>
</comment>
<dbReference type="CDD" id="cd06550">
    <property type="entry name" value="TM_ABC_iron-siderophores_like"/>
    <property type="match status" value="1"/>
</dbReference>
<dbReference type="SUPFAM" id="SSF81345">
    <property type="entry name" value="ABC transporter involved in vitamin B12 uptake, BtuC"/>
    <property type="match status" value="1"/>
</dbReference>
<keyword evidence="4" id="KW-1003">Cell membrane</keyword>
<organism evidence="9 10">
    <name type="scientific">Roseiterribacter gracilis</name>
    <dbReference type="NCBI Taxonomy" id="2812848"/>
    <lineage>
        <taxon>Bacteria</taxon>
        <taxon>Pseudomonadati</taxon>
        <taxon>Pseudomonadota</taxon>
        <taxon>Alphaproteobacteria</taxon>
        <taxon>Rhodospirillales</taxon>
        <taxon>Roseiterribacteraceae</taxon>
        <taxon>Roseiterribacter</taxon>
    </lineage>
</organism>
<evidence type="ECO:0000256" key="7">
    <source>
        <dbReference type="ARBA" id="ARBA00023136"/>
    </source>
</evidence>
<feature type="transmembrane region" description="Helical" evidence="8">
    <location>
        <begin position="138"/>
        <end position="160"/>
    </location>
</feature>
<dbReference type="InterPro" id="IPR037294">
    <property type="entry name" value="ABC_BtuC-like"/>
</dbReference>
<gene>
    <name evidence="9" type="ORF">TMPK1_09340</name>
</gene>
<dbReference type="EMBL" id="BOPV01000001">
    <property type="protein sequence ID" value="GIL38697.1"/>
    <property type="molecule type" value="Genomic_DNA"/>
</dbReference>
<dbReference type="GO" id="GO:0022857">
    <property type="term" value="F:transmembrane transporter activity"/>
    <property type="evidence" value="ECO:0007669"/>
    <property type="project" value="InterPro"/>
</dbReference>
<feature type="transmembrane region" description="Helical" evidence="8">
    <location>
        <begin position="86"/>
        <end position="105"/>
    </location>
</feature>
<evidence type="ECO:0000256" key="2">
    <source>
        <dbReference type="ARBA" id="ARBA00007935"/>
    </source>
</evidence>
<dbReference type="GO" id="GO:0005886">
    <property type="term" value="C:plasma membrane"/>
    <property type="evidence" value="ECO:0007669"/>
    <property type="project" value="UniProtKB-SubCell"/>
</dbReference>
<evidence type="ECO:0000313" key="9">
    <source>
        <dbReference type="EMBL" id="GIL38697.1"/>
    </source>
</evidence>
<evidence type="ECO:0000256" key="1">
    <source>
        <dbReference type="ARBA" id="ARBA00004651"/>
    </source>
</evidence>
<name>A0A8S8XBF9_9PROT</name>
<keyword evidence="10" id="KW-1185">Reference proteome</keyword>
<dbReference type="Proteomes" id="UP000681075">
    <property type="component" value="Unassembled WGS sequence"/>
</dbReference>
<dbReference type="PANTHER" id="PTHR30472:SF25">
    <property type="entry name" value="ABC TRANSPORTER PERMEASE PROTEIN MJ0876-RELATED"/>
    <property type="match status" value="1"/>
</dbReference>
<feature type="transmembrane region" description="Helical" evidence="8">
    <location>
        <begin position="273"/>
        <end position="295"/>
    </location>
</feature>
<evidence type="ECO:0000256" key="3">
    <source>
        <dbReference type="ARBA" id="ARBA00022448"/>
    </source>
</evidence>
<evidence type="ECO:0000256" key="4">
    <source>
        <dbReference type="ARBA" id="ARBA00022475"/>
    </source>
</evidence>
<evidence type="ECO:0000313" key="10">
    <source>
        <dbReference type="Proteomes" id="UP000681075"/>
    </source>
</evidence>
<dbReference type="AlphaFoldDB" id="A0A8S8XBF9"/>
<dbReference type="PANTHER" id="PTHR30472">
    <property type="entry name" value="FERRIC ENTEROBACTIN TRANSPORT SYSTEM PERMEASE PROTEIN"/>
    <property type="match status" value="1"/>
</dbReference>
<feature type="transmembrane region" description="Helical" evidence="8">
    <location>
        <begin position="301"/>
        <end position="320"/>
    </location>
</feature>
<sequence>MKHPPLSIVLIGGVVLVLGLAVLSLSVGRIWIPLATFLNDADTTQRAILLGLRVPRTLLAMLVGGGLALCGAALQGYTRNPLADPGILGVSPMAALGAVTTLYLGLNTTPWVLPAAAVGGAMLGIVLLLLLARLTGGVVTFLLAGVVLQSLAGAGVALALSLAPNPWAINEIVNWLLGSLQDRSVNELQLATPFVLVGAALIFTTRRALDALTLGETGARALGIELDTTRVLLVLGVGLVAGGCVAVTGVISFVGLVVPHLVRPLVGARPGRLLFPSALGGAALVLAADMLVRLTPAAAELRLGVALSVLGAPFFLLLLVQQRRRLA</sequence>
<proteinExistence type="inferred from homology"/>
<feature type="transmembrane region" description="Helical" evidence="8">
    <location>
        <begin position="231"/>
        <end position="261"/>
    </location>
</feature>
<dbReference type="GO" id="GO:0033214">
    <property type="term" value="P:siderophore-iron import into cell"/>
    <property type="evidence" value="ECO:0007669"/>
    <property type="project" value="TreeGrafter"/>
</dbReference>
<accession>A0A8S8XBF9</accession>
<keyword evidence="7 8" id="KW-0472">Membrane</keyword>
<reference evidence="9" key="1">
    <citation type="submission" date="2021-02" db="EMBL/GenBank/DDBJ databases">
        <title>Genome sequence of Rhodospirillales sp. strain TMPK1 isolated from soil.</title>
        <authorList>
            <person name="Nakai R."/>
            <person name="Kusada H."/>
            <person name="Tamaki H."/>
        </authorList>
    </citation>
    <scope>NUCLEOTIDE SEQUENCE</scope>
    <source>
        <strain evidence="9">TMPK1</strain>
    </source>
</reference>